<name>A0A9P1GT15_9DINO</name>
<dbReference type="OrthoDB" id="422033at2759"/>
<evidence type="ECO:0000313" key="5">
    <source>
        <dbReference type="Proteomes" id="UP001152797"/>
    </source>
</evidence>
<dbReference type="EMBL" id="CAMXCT010006816">
    <property type="protein sequence ID" value="CAI4020517.1"/>
    <property type="molecule type" value="Genomic_DNA"/>
</dbReference>
<gene>
    <name evidence="3" type="ORF">C1SCF055_LOCUS44929</name>
</gene>
<organism evidence="3">
    <name type="scientific">Cladocopium goreaui</name>
    <dbReference type="NCBI Taxonomy" id="2562237"/>
    <lineage>
        <taxon>Eukaryota</taxon>
        <taxon>Sar</taxon>
        <taxon>Alveolata</taxon>
        <taxon>Dinophyceae</taxon>
        <taxon>Suessiales</taxon>
        <taxon>Symbiodiniaceae</taxon>
        <taxon>Cladocopium</taxon>
    </lineage>
</organism>
<feature type="compositionally biased region" description="Acidic residues" evidence="1">
    <location>
        <begin position="1460"/>
        <end position="1492"/>
    </location>
</feature>
<evidence type="ECO:0000259" key="2">
    <source>
        <dbReference type="Pfam" id="PF00078"/>
    </source>
</evidence>
<feature type="compositionally biased region" description="Polar residues" evidence="1">
    <location>
        <begin position="1236"/>
        <end position="1246"/>
    </location>
</feature>
<keyword evidence="5" id="KW-1185">Reference proteome</keyword>
<dbReference type="Pfam" id="PF00078">
    <property type="entry name" value="RVT_1"/>
    <property type="match status" value="1"/>
</dbReference>
<comment type="caution">
    <text evidence="3">The sequence shown here is derived from an EMBL/GenBank/DDBJ whole genome shotgun (WGS) entry which is preliminary data.</text>
</comment>
<evidence type="ECO:0000313" key="3">
    <source>
        <dbReference type="EMBL" id="CAI4020517.1"/>
    </source>
</evidence>
<feature type="region of interest" description="Disordered" evidence="1">
    <location>
        <begin position="1448"/>
        <end position="1513"/>
    </location>
</feature>
<proteinExistence type="predicted"/>
<evidence type="ECO:0000256" key="1">
    <source>
        <dbReference type="SAM" id="MobiDB-lite"/>
    </source>
</evidence>
<feature type="region of interest" description="Disordered" evidence="1">
    <location>
        <begin position="1236"/>
        <end position="1269"/>
    </location>
</feature>
<protein>
    <recommendedName>
        <fullName evidence="2">Reverse transcriptase domain-containing protein</fullName>
    </recommendedName>
</protein>
<dbReference type="InterPro" id="IPR000477">
    <property type="entry name" value="RT_dom"/>
</dbReference>
<reference evidence="3" key="1">
    <citation type="submission" date="2022-10" db="EMBL/GenBank/DDBJ databases">
        <authorList>
            <person name="Chen Y."/>
            <person name="Dougan E. K."/>
            <person name="Chan C."/>
            <person name="Rhodes N."/>
            <person name="Thang M."/>
        </authorList>
    </citation>
    <scope>NUCLEOTIDE SEQUENCE</scope>
</reference>
<evidence type="ECO:0000313" key="4">
    <source>
        <dbReference type="EMBL" id="CAL1173892.1"/>
    </source>
</evidence>
<reference evidence="4" key="2">
    <citation type="submission" date="2024-04" db="EMBL/GenBank/DDBJ databases">
        <authorList>
            <person name="Chen Y."/>
            <person name="Shah S."/>
            <person name="Dougan E. K."/>
            <person name="Thang M."/>
            <person name="Chan C."/>
        </authorList>
    </citation>
    <scope>NUCLEOTIDE SEQUENCE [LARGE SCALE GENOMIC DNA]</scope>
</reference>
<dbReference type="PANTHER" id="PTHR48462">
    <property type="entry name" value="PROTEIN, PUTATIVE-RELATED"/>
    <property type="match status" value="1"/>
</dbReference>
<feature type="region of interest" description="Disordered" evidence="1">
    <location>
        <begin position="1"/>
        <end position="20"/>
    </location>
</feature>
<feature type="region of interest" description="Disordered" evidence="1">
    <location>
        <begin position="104"/>
        <end position="128"/>
    </location>
</feature>
<dbReference type="EMBL" id="CAMXCT030006816">
    <property type="protein sequence ID" value="CAL4807829.1"/>
    <property type="molecule type" value="Genomic_DNA"/>
</dbReference>
<feature type="domain" description="Reverse transcriptase" evidence="2">
    <location>
        <begin position="242"/>
        <end position="402"/>
    </location>
</feature>
<dbReference type="Proteomes" id="UP001152797">
    <property type="component" value="Unassembled WGS sequence"/>
</dbReference>
<accession>A0A9P1GT15</accession>
<dbReference type="EMBL" id="CAMXCT020006816">
    <property type="protein sequence ID" value="CAL1173892.1"/>
    <property type="molecule type" value="Genomic_DNA"/>
</dbReference>
<sequence length="1886" mass="204929">MAGHMQDTEPGTHSLPSILEIHGSNTPTLRRVPHAARHSWSKALTRALALAHHHNTEAAWKQLLMLPQAVLDAPPRGGKKHHKALAAYTLDRLARWHEGERMALWTSRHSPPKPRRQSRTSQQRRELATGLAREGWDGKACAALLAEHNSHISNHQIPNRCRSVLTSRLRRLQPPSAASWPAHRQGPPASGPNIFWMQARLETQTASSTPSPADRIGEILRRLVGKCLLRQIRDEVRTSLWPAQVGVCVPAGAETAVHTARAWVHRHGNSAGKAVVKLDFHNAFNTISRAAVLQAVQARFPGLTRWAWWCYGGHTCLRFGSSTLTSAGGVQQGDPLGPFFFALAIQALAEELQQGVDLAVFYLDDGLLAGDIAAVPAALTYLQHRAALLGLTLNLHKSEVIAVGSTSPADLDVHFPATLLYTATGASRLMRNFELLGAPIGDDAFCAAHTVGRVEAAERLLDGIADLEDPQIGLRLLRRAAGHSRLARNLRCAAPGPQGRALRHFDDLVRTCFETLTGLHPDAAQWEQATRGLGHGGLGLRSTVRDSAAAYLASVGGCSVACTQLDPHYSAIADSHAASALSTYNQVLGTASPLTLETAFSLRQKALTLKLDIASWERQLASSTVAGRAVLLSEAEPGARAFLMPGARNATLCLTASPTMAGGERVQRHNALRDLLHWWLDVAGLKPEKEKPGLLLPHRPDDSVAERRPADIFLPTYAGSPTALDLAVTAPLRAESLTEASNTPAAAAASYAQVKRAHLDTAAVCARQGLSFKPLVLECTGAWEREAAKFLRHVSGSVAVRTGQDVPQVHGKLLQELCVVARCHRARAVLRRRAGLASASAADFLVQPAIPQLVRLLFQSVGIFAISLAQCGNGVAAAPSVLTGHQILRHATVAVYLDVFGIALTAMAACDMDETSTDGFEELGVSRQGKVGYFALSDSSGVKPCIGFTCAQNAWLSCQEVQPRPAPVPGSRHKTATKKPPNPLLRFLVMFARNPNYTEDPETCNHAVTDKRGSTKSTSRTFCLLCGTHVDEMPRDEGQRREALGRAVSQSAAPLVDLAEDVLKYERLELLLNTGDSVAVMHQFQQDCEVELNHDPNMRASTMSPSGQQVLIYTAGKDFCPPLDAYVNDPSARNLERVCHNFGLGDREVFVVDTLELGDPHHDKSLRSHIGTHPDILAGLVRNDWTMQIMHALIRKVKQFVEDGKSVAVVAYWSVALGWLVAVVADVITATMSTWTPGSSHSTSAKGTCGQGGKRWPTCTRSSPTKDPTYEMPIAKEARQMSVESVLAGWPSHLDLPAKEGDGTSWNHRVEAHGLSVELLDAMWYAAAVDHQTGYKQKCLRWIGPYFPGTTAEERKVQTVEQNNMSSNVKVAVLGPDYIGLCLQEESSDRKTIRRSWASPSMRCEGWSISIYDYIDRSWTVEGTYPCGDDLGYHHESTGRILVYAPTQEAEASSPQEPGDPGDAEDGNGDGDAPGDDQEEEKDDDVEEITEEDGTRLALDAEMETTENQEPMDVVEEIPTAHAAVTAPKEEQGDNPPEQKTPELKALGVTEGETPEKVSMPGTFTKAMTPMHPSKYIDLASDDDDPSGAAGSETTTAVVKLEVKTESQPCALLGALMSTESRVMDKKENLVDKSTCFGGDLCLFVAGDREDALSRLAKEWNDGQVSMTPRTFQDACGMEFHELLKGHSEKLYLDRYAQTCCVGEALDELSGSDVQMLDDPNKPLTPAENEQLMLDQLAIPGAPLDEVQRRARWRALPTRTRIAIRRLHRQFGHPTPATLKNILKAGRASPELIEAARLVRCQACEDSAKPPRDHPVGSHFNFEFNAMLGFDVLEMRDHLGGKYSVMSMVDVATGFHMCEVVKEGGGQPTSEACAKALMTKWIAWAG</sequence>
<dbReference type="PANTHER" id="PTHR48462:SF1">
    <property type="entry name" value="PROTEIN, PUTATIVE-RELATED"/>
    <property type="match status" value="1"/>
</dbReference>